<name>A0A445C7C3_ARAHY</name>
<proteinExistence type="predicted"/>
<dbReference type="InterPro" id="IPR053151">
    <property type="entry name" value="RNase_H-like"/>
</dbReference>
<evidence type="ECO:0000313" key="1">
    <source>
        <dbReference type="EMBL" id="RYR46845.1"/>
    </source>
</evidence>
<dbReference type="EMBL" id="SDMP01000007">
    <property type="protein sequence ID" value="RYR46845.1"/>
    <property type="molecule type" value="Genomic_DNA"/>
</dbReference>
<dbReference type="PANTHER" id="PTHR47723">
    <property type="entry name" value="OS05G0353850 PROTEIN"/>
    <property type="match status" value="1"/>
</dbReference>
<comment type="caution">
    <text evidence="1">The sequence shown here is derived from an EMBL/GenBank/DDBJ whole genome shotgun (WGS) entry which is preliminary data.</text>
</comment>
<protein>
    <recommendedName>
        <fullName evidence="3">RNase H type-1 domain-containing protein</fullName>
    </recommendedName>
</protein>
<dbReference type="AlphaFoldDB" id="A0A445C7C3"/>
<gene>
    <name evidence="1" type="ORF">Ahy_A07g032687</name>
</gene>
<keyword evidence="2" id="KW-1185">Reference proteome</keyword>
<evidence type="ECO:0000313" key="2">
    <source>
        <dbReference type="Proteomes" id="UP000289738"/>
    </source>
</evidence>
<evidence type="ECO:0008006" key="3">
    <source>
        <dbReference type="Google" id="ProtNLM"/>
    </source>
</evidence>
<reference evidence="1 2" key="1">
    <citation type="submission" date="2019-01" db="EMBL/GenBank/DDBJ databases">
        <title>Sequencing of cultivated peanut Arachis hypogaea provides insights into genome evolution and oil improvement.</title>
        <authorList>
            <person name="Chen X."/>
        </authorList>
    </citation>
    <scope>NUCLEOTIDE SEQUENCE [LARGE SCALE GENOMIC DNA]</scope>
    <source>
        <strain evidence="2">cv. Fuhuasheng</strain>
        <tissue evidence="1">Leaves</tissue>
    </source>
</reference>
<organism evidence="1 2">
    <name type="scientific">Arachis hypogaea</name>
    <name type="common">Peanut</name>
    <dbReference type="NCBI Taxonomy" id="3818"/>
    <lineage>
        <taxon>Eukaryota</taxon>
        <taxon>Viridiplantae</taxon>
        <taxon>Streptophyta</taxon>
        <taxon>Embryophyta</taxon>
        <taxon>Tracheophyta</taxon>
        <taxon>Spermatophyta</taxon>
        <taxon>Magnoliopsida</taxon>
        <taxon>eudicotyledons</taxon>
        <taxon>Gunneridae</taxon>
        <taxon>Pentapetalae</taxon>
        <taxon>rosids</taxon>
        <taxon>fabids</taxon>
        <taxon>Fabales</taxon>
        <taxon>Fabaceae</taxon>
        <taxon>Papilionoideae</taxon>
        <taxon>50 kb inversion clade</taxon>
        <taxon>dalbergioids sensu lato</taxon>
        <taxon>Dalbergieae</taxon>
        <taxon>Pterocarpus clade</taxon>
        <taxon>Arachis</taxon>
    </lineage>
</organism>
<dbReference type="PANTHER" id="PTHR47723:SF19">
    <property type="entry name" value="POLYNUCLEOTIDYL TRANSFERASE, RIBONUCLEASE H-LIKE SUPERFAMILY PROTEIN"/>
    <property type="match status" value="1"/>
</dbReference>
<sequence length="138" mass="15432">MGISALWYDRNKLVFEGKISAPGMVAISIHKRTTEVLNCLRKNLIKEQANRSDHLIRWIPPPESIIKINVDGSFYSHNNNAACGGVFRDQEANIVADCLAKKGHELPNGLHIFDAPPPDSLHFLFSDFHGCLRLRGTI</sequence>
<accession>A0A445C7C3</accession>
<dbReference type="Proteomes" id="UP000289738">
    <property type="component" value="Chromosome A07"/>
</dbReference>